<name>A0AC35GK21_9BILA</name>
<proteinExistence type="predicted"/>
<accession>A0AC35GK21</accession>
<evidence type="ECO:0000313" key="1">
    <source>
        <dbReference type="Proteomes" id="UP000887580"/>
    </source>
</evidence>
<evidence type="ECO:0000313" key="2">
    <source>
        <dbReference type="WBParaSite" id="PS1159_v2.g5865.t1"/>
    </source>
</evidence>
<protein>
    <submittedName>
        <fullName evidence="2">Uncharacterized protein</fullName>
    </submittedName>
</protein>
<reference evidence="2" key="1">
    <citation type="submission" date="2022-11" db="UniProtKB">
        <authorList>
            <consortium name="WormBaseParasite"/>
        </authorList>
    </citation>
    <scope>IDENTIFICATION</scope>
</reference>
<dbReference type="Proteomes" id="UP000887580">
    <property type="component" value="Unplaced"/>
</dbReference>
<dbReference type="WBParaSite" id="PS1159_v2.g5865.t1">
    <property type="protein sequence ID" value="PS1159_v2.g5865.t1"/>
    <property type="gene ID" value="PS1159_v2.g5865"/>
</dbReference>
<organism evidence="1 2">
    <name type="scientific">Panagrolaimus sp. PS1159</name>
    <dbReference type="NCBI Taxonomy" id="55785"/>
    <lineage>
        <taxon>Eukaryota</taxon>
        <taxon>Metazoa</taxon>
        <taxon>Ecdysozoa</taxon>
        <taxon>Nematoda</taxon>
        <taxon>Chromadorea</taxon>
        <taxon>Rhabditida</taxon>
        <taxon>Tylenchina</taxon>
        <taxon>Panagrolaimomorpha</taxon>
        <taxon>Panagrolaimoidea</taxon>
        <taxon>Panagrolaimidae</taxon>
        <taxon>Panagrolaimus</taxon>
    </lineage>
</organism>
<sequence length="78" mass="8672">MSASVKLRFLDENGVTKRSKRFSMSNDSSTVAESMQKGLDSLECPSLQCQLNMYGQSRGRFEDSIRVRATTPTSTTDT</sequence>